<organism evidence="11 12">
    <name type="scientific">Ectocarpus siliculosus</name>
    <name type="common">Brown alga</name>
    <name type="synonym">Conferva siliculosa</name>
    <dbReference type="NCBI Taxonomy" id="2880"/>
    <lineage>
        <taxon>Eukaryota</taxon>
        <taxon>Sar</taxon>
        <taxon>Stramenopiles</taxon>
        <taxon>Ochrophyta</taxon>
        <taxon>PX clade</taxon>
        <taxon>Phaeophyceae</taxon>
        <taxon>Ectocarpales</taxon>
        <taxon>Ectocarpaceae</taxon>
        <taxon>Ectocarpus</taxon>
    </lineage>
</organism>
<dbReference type="InterPro" id="IPR050567">
    <property type="entry name" value="Mitochondrial_Carrier"/>
</dbReference>
<evidence type="ECO:0000256" key="3">
    <source>
        <dbReference type="ARBA" id="ARBA00022448"/>
    </source>
</evidence>
<dbReference type="Gene3D" id="1.50.40.10">
    <property type="entry name" value="Mitochondrial carrier domain"/>
    <property type="match status" value="2"/>
</dbReference>
<dbReference type="OMA" id="SPWTKSV"/>
<keyword evidence="8 9" id="KW-0472">Membrane</keyword>
<sequence length="307" mass="32155">MAGSQGKALGVRSCVASTFRNEGIRAFYKGMAFPLAAQVVFKAVIFTTNGIARRALDRRGLADSPAGVYACGALGGGVNSFIVTPVELVRTRLMLQYGGKPASSAGGGGGGGDGRLRGPLDCVRQVVRRNGVFGMWQGLRVTLTRDSLGMGAFFLAFDTVKRALAKRRYDSSSISSGELSGKRPPDFDHLLVAGSTAGLCFWLVALPLDMTKTVIQAAGRKRGEVIPGGVATLSRLFREGGLRNLYMGWPVAFGRGIPGAAIMLATHTFASQKLADYSAATTSRPPPAAAAAVAAVAKRPTRTNRMG</sequence>
<keyword evidence="5" id="KW-0677">Repeat</keyword>
<evidence type="ECO:0000256" key="6">
    <source>
        <dbReference type="ARBA" id="ARBA00022989"/>
    </source>
</evidence>
<dbReference type="SUPFAM" id="SSF103506">
    <property type="entry name" value="Mitochondrial carrier"/>
    <property type="match status" value="1"/>
</dbReference>
<dbReference type="EMBL" id="FN649753">
    <property type="protein sequence ID" value="CBJ31330.1"/>
    <property type="molecule type" value="Genomic_DNA"/>
</dbReference>
<evidence type="ECO:0000256" key="2">
    <source>
        <dbReference type="ARBA" id="ARBA00006375"/>
    </source>
</evidence>
<dbReference type="GO" id="GO:0022857">
    <property type="term" value="F:transmembrane transporter activity"/>
    <property type="evidence" value="ECO:0007669"/>
    <property type="project" value="TreeGrafter"/>
</dbReference>
<evidence type="ECO:0000256" key="7">
    <source>
        <dbReference type="ARBA" id="ARBA00023128"/>
    </source>
</evidence>
<gene>
    <name evidence="11" type="ORF">Esi_0244_0033</name>
</gene>
<feature type="repeat" description="Solcar" evidence="9">
    <location>
        <begin position="1"/>
        <end position="55"/>
    </location>
</feature>
<evidence type="ECO:0000313" key="12">
    <source>
        <dbReference type="Proteomes" id="UP000002630"/>
    </source>
</evidence>
<dbReference type="STRING" id="2880.D7FT39"/>
<dbReference type="InterPro" id="IPR023395">
    <property type="entry name" value="MCP_dom_sf"/>
</dbReference>
<evidence type="ECO:0000313" key="11">
    <source>
        <dbReference type="EMBL" id="CBJ31330.1"/>
    </source>
</evidence>
<evidence type="ECO:0000256" key="10">
    <source>
        <dbReference type="RuleBase" id="RU000488"/>
    </source>
</evidence>
<comment type="similarity">
    <text evidence="2 10">Belongs to the mitochondrial carrier (TC 2.A.29) family.</text>
</comment>
<dbReference type="InParanoid" id="D7FT39"/>
<keyword evidence="6" id="KW-1133">Transmembrane helix</keyword>
<evidence type="ECO:0000256" key="8">
    <source>
        <dbReference type="ARBA" id="ARBA00023136"/>
    </source>
</evidence>
<protein>
    <submittedName>
        <fullName evidence="11">Uncharacterized protein</fullName>
    </submittedName>
</protein>
<feature type="repeat" description="Solcar" evidence="9">
    <location>
        <begin position="63"/>
        <end position="163"/>
    </location>
</feature>
<reference evidence="11 12" key="1">
    <citation type="journal article" date="2010" name="Nature">
        <title>The Ectocarpus genome and the independent evolution of multicellularity in brown algae.</title>
        <authorList>
            <person name="Cock J.M."/>
            <person name="Sterck L."/>
            <person name="Rouze P."/>
            <person name="Scornet D."/>
            <person name="Allen A.E."/>
            <person name="Amoutzias G."/>
            <person name="Anthouard V."/>
            <person name="Artiguenave F."/>
            <person name="Aury J.M."/>
            <person name="Badger J.H."/>
            <person name="Beszteri B."/>
            <person name="Billiau K."/>
            <person name="Bonnet E."/>
            <person name="Bothwell J.H."/>
            <person name="Bowler C."/>
            <person name="Boyen C."/>
            <person name="Brownlee C."/>
            <person name="Carrano C.J."/>
            <person name="Charrier B."/>
            <person name="Cho G.Y."/>
            <person name="Coelho S.M."/>
            <person name="Collen J."/>
            <person name="Corre E."/>
            <person name="Da Silva C."/>
            <person name="Delage L."/>
            <person name="Delaroque N."/>
            <person name="Dittami S.M."/>
            <person name="Doulbeau S."/>
            <person name="Elias M."/>
            <person name="Farnham G."/>
            <person name="Gachon C.M."/>
            <person name="Gschloessl B."/>
            <person name="Heesch S."/>
            <person name="Jabbari K."/>
            <person name="Jubin C."/>
            <person name="Kawai H."/>
            <person name="Kimura K."/>
            <person name="Kloareg B."/>
            <person name="Kupper F.C."/>
            <person name="Lang D."/>
            <person name="Le Bail A."/>
            <person name="Leblanc C."/>
            <person name="Lerouge P."/>
            <person name="Lohr M."/>
            <person name="Lopez P.J."/>
            <person name="Martens C."/>
            <person name="Maumus F."/>
            <person name="Michel G."/>
            <person name="Miranda-Saavedra D."/>
            <person name="Morales J."/>
            <person name="Moreau H."/>
            <person name="Motomura T."/>
            <person name="Nagasato C."/>
            <person name="Napoli C.A."/>
            <person name="Nelson D.R."/>
            <person name="Nyvall-Collen P."/>
            <person name="Peters A.F."/>
            <person name="Pommier C."/>
            <person name="Potin P."/>
            <person name="Poulain J."/>
            <person name="Quesneville H."/>
            <person name="Read B."/>
            <person name="Rensing S.A."/>
            <person name="Ritter A."/>
            <person name="Rousvoal S."/>
            <person name="Samanta M."/>
            <person name="Samson G."/>
            <person name="Schroeder D.C."/>
            <person name="Segurens B."/>
            <person name="Strittmatter M."/>
            <person name="Tonon T."/>
            <person name="Tregear J.W."/>
            <person name="Valentin K."/>
            <person name="von Dassow P."/>
            <person name="Yamagishi T."/>
            <person name="Van de Peer Y."/>
            <person name="Wincker P."/>
        </authorList>
    </citation>
    <scope>NUCLEOTIDE SEQUENCE [LARGE SCALE GENOMIC DNA]</scope>
    <source>
        <strain evidence="12">Ec32 / CCAP1310/4</strain>
    </source>
</reference>
<feature type="repeat" description="Solcar" evidence="9">
    <location>
        <begin position="185"/>
        <end position="273"/>
    </location>
</feature>
<keyword evidence="3 10" id="KW-0813">Transport</keyword>
<dbReference type="eggNOG" id="KOG0758">
    <property type="taxonomic scope" value="Eukaryota"/>
</dbReference>
<comment type="subcellular location">
    <subcellularLocation>
        <location evidence="1">Mitochondrion membrane</location>
        <topology evidence="1">Multi-pass membrane protein</topology>
    </subcellularLocation>
</comment>
<evidence type="ECO:0000256" key="9">
    <source>
        <dbReference type="PROSITE-ProRule" id="PRU00282"/>
    </source>
</evidence>
<dbReference type="OrthoDB" id="193856at2759"/>
<accession>D7FT39</accession>
<dbReference type="InterPro" id="IPR018108">
    <property type="entry name" value="MCP_transmembrane"/>
</dbReference>
<proteinExistence type="inferred from homology"/>
<evidence type="ECO:0000256" key="1">
    <source>
        <dbReference type="ARBA" id="ARBA00004225"/>
    </source>
</evidence>
<evidence type="ECO:0000256" key="4">
    <source>
        <dbReference type="ARBA" id="ARBA00022692"/>
    </source>
</evidence>
<keyword evidence="4 9" id="KW-0812">Transmembrane</keyword>
<dbReference type="Pfam" id="PF00153">
    <property type="entry name" value="Mito_carr"/>
    <property type="match status" value="3"/>
</dbReference>
<dbReference type="PROSITE" id="PS50920">
    <property type="entry name" value="SOLCAR"/>
    <property type="match status" value="3"/>
</dbReference>
<keyword evidence="12" id="KW-1185">Reference proteome</keyword>
<dbReference type="Proteomes" id="UP000002630">
    <property type="component" value="Linkage Group LG28"/>
</dbReference>
<dbReference type="AlphaFoldDB" id="D7FT39"/>
<dbReference type="PANTHER" id="PTHR45624">
    <property type="entry name" value="MITOCHONDRIAL BASIC AMINO ACIDS TRANSPORTER-RELATED"/>
    <property type="match status" value="1"/>
</dbReference>
<keyword evidence="7" id="KW-0496">Mitochondrion</keyword>
<evidence type="ECO:0000256" key="5">
    <source>
        <dbReference type="ARBA" id="ARBA00022737"/>
    </source>
</evidence>
<dbReference type="EMBL" id="FN648425">
    <property type="protein sequence ID" value="CBJ31330.1"/>
    <property type="molecule type" value="Genomic_DNA"/>
</dbReference>
<name>D7FT39_ECTSI</name>
<dbReference type="GO" id="GO:0031966">
    <property type="term" value="C:mitochondrial membrane"/>
    <property type="evidence" value="ECO:0007669"/>
    <property type="project" value="UniProtKB-SubCell"/>
</dbReference>